<dbReference type="OrthoDB" id="5294582at2"/>
<keyword evidence="4" id="KW-1185">Reference proteome</keyword>
<sequence length="235" mass="26102">MSQSFITQCPACHTRFELSNEQLNAAGGQVRCGNCLKVFSADQHLEGGSALDAGIPREALILSTERPKRSTATLVWTLLVLLALAGLAGQVLWFERDSLSQHPQLSQLYRQVCQRIDCQLPPRQDLPSIRSQQLLVRQHPDYSNALSLHLTLLNLAPFEQPFPALKLSFSGLDETLRAARIFQPREYLGGDIQPGEMMPSNSPVQIQLELLDPGSQAPNYQLQFLPAKAVNLYSK</sequence>
<dbReference type="EMBL" id="QQOH01000003">
    <property type="protein sequence ID" value="RDE19939.1"/>
    <property type="molecule type" value="Genomic_DNA"/>
</dbReference>
<dbReference type="RefSeq" id="WP_114696282.1">
    <property type="nucleotide sequence ID" value="NZ_QQOH01000003.1"/>
</dbReference>
<dbReference type="Pfam" id="PF11906">
    <property type="entry name" value="DUF3426"/>
    <property type="match status" value="1"/>
</dbReference>
<accession>A0A369WFJ3</accession>
<evidence type="ECO:0000259" key="2">
    <source>
        <dbReference type="Pfam" id="PF13719"/>
    </source>
</evidence>
<keyword evidence="1" id="KW-1133">Transmembrane helix</keyword>
<name>A0A369WFJ3_9GAMM</name>
<dbReference type="InterPro" id="IPR011723">
    <property type="entry name" value="Znf/thioredoxin_put"/>
</dbReference>
<evidence type="ECO:0000313" key="4">
    <source>
        <dbReference type="Proteomes" id="UP000253769"/>
    </source>
</evidence>
<dbReference type="NCBIfam" id="TIGR02098">
    <property type="entry name" value="MJ0042_CXXC"/>
    <property type="match status" value="1"/>
</dbReference>
<dbReference type="Proteomes" id="UP000253769">
    <property type="component" value="Unassembled WGS sequence"/>
</dbReference>
<keyword evidence="1" id="KW-0812">Transmembrane</keyword>
<dbReference type="InterPro" id="IPR021834">
    <property type="entry name" value="DUF3426"/>
</dbReference>
<dbReference type="Pfam" id="PF13719">
    <property type="entry name" value="Zn_ribbon_5"/>
    <property type="match status" value="1"/>
</dbReference>
<organism evidence="3 4">
    <name type="scientific">Motiliproteus coralliicola</name>
    <dbReference type="NCBI Taxonomy" id="2283196"/>
    <lineage>
        <taxon>Bacteria</taxon>
        <taxon>Pseudomonadati</taxon>
        <taxon>Pseudomonadota</taxon>
        <taxon>Gammaproteobacteria</taxon>
        <taxon>Oceanospirillales</taxon>
        <taxon>Oceanospirillaceae</taxon>
        <taxon>Motiliproteus</taxon>
    </lineage>
</organism>
<keyword evidence="1" id="KW-0472">Membrane</keyword>
<dbReference type="AlphaFoldDB" id="A0A369WFJ3"/>
<evidence type="ECO:0000313" key="3">
    <source>
        <dbReference type="EMBL" id="RDE19939.1"/>
    </source>
</evidence>
<comment type="caution">
    <text evidence="3">The sequence shown here is derived from an EMBL/GenBank/DDBJ whole genome shotgun (WGS) entry which is preliminary data.</text>
</comment>
<proteinExistence type="predicted"/>
<feature type="domain" description="Zinc finger/thioredoxin putative" evidence="2">
    <location>
        <begin position="6"/>
        <end position="41"/>
    </location>
</feature>
<reference evidence="3 4" key="1">
    <citation type="submission" date="2018-07" db="EMBL/GenBank/DDBJ databases">
        <title>Motiliproteus coralliicola sp. nov., a bacterium isolated from Coral.</title>
        <authorList>
            <person name="Wang G."/>
        </authorList>
    </citation>
    <scope>NUCLEOTIDE SEQUENCE [LARGE SCALE GENOMIC DNA]</scope>
    <source>
        <strain evidence="3 4">C34</strain>
    </source>
</reference>
<protein>
    <submittedName>
        <fullName evidence="3">DUF3426 domain-containing protein</fullName>
    </submittedName>
</protein>
<gene>
    <name evidence="3" type="ORF">DV711_13815</name>
</gene>
<evidence type="ECO:0000256" key="1">
    <source>
        <dbReference type="SAM" id="Phobius"/>
    </source>
</evidence>
<feature type="transmembrane region" description="Helical" evidence="1">
    <location>
        <begin position="74"/>
        <end position="94"/>
    </location>
</feature>